<keyword evidence="7" id="KW-1185">Reference proteome</keyword>
<dbReference type="Gene3D" id="1.10.510.10">
    <property type="entry name" value="Transferase(Phosphotransferase) domain 1"/>
    <property type="match status" value="1"/>
</dbReference>
<keyword evidence="5" id="KW-0067">ATP-binding</keyword>
<evidence type="ECO:0000256" key="3">
    <source>
        <dbReference type="ARBA" id="ARBA00022741"/>
    </source>
</evidence>
<accession>A0A9R0DSH1</accession>
<reference evidence="8" key="1">
    <citation type="submission" date="2025-08" db="UniProtKB">
        <authorList>
            <consortium name="RefSeq"/>
        </authorList>
    </citation>
    <scope>IDENTIFICATION</scope>
    <source>
        <tissue evidence="8">Whole larval tissue</tissue>
    </source>
</reference>
<dbReference type="InterPro" id="IPR011009">
    <property type="entry name" value="Kinase-like_dom_sf"/>
</dbReference>
<dbReference type="GO" id="GO:0005634">
    <property type="term" value="C:nucleus"/>
    <property type="evidence" value="ECO:0007669"/>
    <property type="project" value="TreeGrafter"/>
</dbReference>
<evidence type="ECO:0000256" key="1">
    <source>
        <dbReference type="ARBA" id="ARBA00022527"/>
    </source>
</evidence>
<feature type="domain" description="Protein kinase" evidence="6">
    <location>
        <begin position="1"/>
        <end position="267"/>
    </location>
</feature>
<dbReference type="GO" id="GO:0007346">
    <property type="term" value="P:regulation of mitotic cell cycle"/>
    <property type="evidence" value="ECO:0007669"/>
    <property type="project" value="TreeGrafter"/>
</dbReference>
<dbReference type="PANTHER" id="PTHR24056">
    <property type="entry name" value="CELL DIVISION PROTEIN KINASE"/>
    <property type="match status" value="1"/>
</dbReference>
<evidence type="ECO:0000259" key="6">
    <source>
        <dbReference type="PROSITE" id="PS50011"/>
    </source>
</evidence>
<organism evidence="7 8">
    <name type="scientific">Spodoptera frugiperda</name>
    <name type="common">Fall armyworm</name>
    <dbReference type="NCBI Taxonomy" id="7108"/>
    <lineage>
        <taxon>Eukaryota</taxon>
        <taxon>Metazoa</taxon>
        <taxon>Ecdysozoa</taxon>
        <taxon>Arthropoda</taxon>
        <taxon>Hexapoda</taxon>
        <taxon>Insecta</taxon>
        <taxon>Pterygota</taxon>
        <taxon>Neoptera</taxon>
        <taxon>Endopterygota</taxon>
        <taxon>Lepidoptera</taxon>
        <taxon>Glossata</taxon>
        <taxon>Ditrysia</taxon>
        <taxon>Noctuoidea</taxon>
        <taxon>Noctuidae</taxon>
        <taxon>Amphipyrinae</taxon>
        <taxon>Spodoptera</taxon>
    </lineage>
</organism>
<dbReference type="Pfam" id="PF00069">
    <property type="entry name" value="Pkinase"/>
    <property type="match status" value="2"/>
</dbReference>
<dbReference type="GO" id="GO:0005524">
    <property type="term" value="F:ATP binding"/>
    <property type="evidence" value="ECO:0007669"/>
    <property type="project" value="UniProtKB-KW"/>
</dbReference>
<dbReference type="AlphaFoldDB" id="A0A9R0DSH1"/>
<keyword evidence="3" id="KW-0547">Nucleotide-binding</keyword>
<name>A0A9R0DSH1_SPOFR</name>
<dbReference type="GO" id="GO:0004674">
    <property type="term" value="F:protein serine/threonine kinase activity"/>
    <property type="evidence" value="ECO:0007669"/>
    <property type="project" value="UniProtKB-KW"/>
</dbReference>
<dbReference type="Proteomes" id="UP000829999">
    <property type="component" value="Chromosome 10"/>
</dbReference>
<evidence type="ECO:0000256" key="5">
    <source>
        <dbReference type="ARBA" id="ARBA00022840"/>
    </source>
</evidence>
<dbReference type="Gene3D" id="3.30.200.20">
    <property type="entry name" value="Phosphorylase Kinase, domain 1"/>
    <property type="match status" value="1"/>
</dbReference>
<sequence>MTSKRIKKQKQDIIDVDSPFHPAFQSCRSVDEFQYLYKIDEGSFGVIHGAKDKQTGELVALKHLKKINEREGYTIAARRELEILHKMRHPNIVADCGLASTPSNEQVFIVMELVNYDLKAFMDTMYSNMQLFSVEHFTPDVVTRWYPAPEILLLFNDYSSPVDMWSVGCIFAELITLWPLFPGSSELDQMTKIFKTLGTPSDSIWPGYSESTVVRNLILDDYPPGGLRKEISQELLSEDGLSLLQCFLTYDPSKRITAAAALEHAYFNEQPVAVEPAMFLESPARSAVMPG</sequence>
<dbReference type="SUPFAM" id="SSF56112">
    <property type="entry name" value="Protein kinase-like (PK-like)"/>
    <property type="match status" value="1"/>
</dbReference>
<dbReference type="OrthoDB" id="647at2759"/>
<evidence type="ECO:0000313" key="7">
    <source>
        <dbReference type="Proteomes" id="UP000829999"/>
    </source>
</evidence>
<evidence type="ECO:0000313" key="8">
    <source>
        <dbReference type="RefSeq" id="XP_050552552.1"/>
    </source>
</evidence>
<proteinExistence type="predicted"/>
<gene>
    <name evidence="8" type="primary">LOC126911182</name>
</gene>
<dbReference type="PROSITE" id="PS50011">
    <property type="entry name" value="PROTEIN_KINASE_DOM"/>
    <property type="match status" value="1"/>
</dbReference>
<dbReference type="InterPro" id="IPR000719">
    <property type="entry name" value="Prot_kinase_dom"/>
</dbReference>
<evidence type="ECO:0000256" key="2">
    <source>
        <dbReference type="ARBA" id="ARBA00022679"/>
    </source>
</evidence>
<dbReference type="GeneID" id="126911182"/>
<keyword evidence="1" id="KW-0723">Serine/threonine-protein kinase</keyword>
<dbReference type="InterPro" id="IPR050108">
    <property type="entry name" value="CDK"/>
</dbReference>
<keyword evidence="2" id="KW-0808">Transferase</keyword>
<evidence type="ECO:0000256" key="4">
    <source>
        <dbReference type="ARBA" id="ARBA00022777"/>
    </source>
</evidence>
<protein>
    <submittedName>
        <fullName evidence="8">Cyclin-dependent kinase 11B-like</fullName>
    </submittedName>
</protein>
<keyword evidence="4" id="KW-0418">Kinase</keyword>
<dbReference type="RefSeq" id="XP_050552552.1">
    <property type="nucleotide sequence ID" value="XM_050696595.1"/>
</dbReference>